<comment type="caution">
    <text evidence="2">The sequence shown here is derived from an EMBL/GenBank/DDBJ whole genome shotgun (WGS) entry which is preliminary data.</text>
</comment>
<dbReference type="Proteomes" id="UP000295632">
    <property type="component" value="Unassembled WGS sequence"/>
</dbReference>
<keyword evidence="3" id="KW-1185">Reference proteome</keyword>
<evidence type="ECO:0000313" key="2">
    <source>
        <dbReference type="EMBL" id="TDQ42220.1"/>
    </source>
</evidence>
<reference evidence="2 3" key="1">
    <citation type="submission" date="2019-03" db="EMBL/GenBank/DDBJ databases">
        <title>Genomic Encyclopedia of Type Strains, Phase IV (KMG-IV): sequencing the most valuable type-strain genomes for metagenomic binning, comparative biology and taxonomic classification.</title>
        <authorList>
            <person name="Goeker M."/>
        </authorList>
    </citation>
    <scope>NUCLEOTIDE SEQUENCE [LARGE SCALE GENOMIC DNA]</scope>
    <source>
        <strain evidence="2 3">DSM 28697</strain>
    </source>
</reference>
<gene>
    <name evidence="2" type="ORF">EV213_102251</name>
</gene>
<proteinExistence type="predicted"/>
<dbReference type="RefSeq" id="WP_133579107.1">
    <property type="nucleotide sequence ID" value="NZ_SNYJ01000002.1"/>
</dbReference>
<sequence>MTKYLYTFFLLLILGACSQELASKPQDANFQSLLEQAEEAITGMEFEKAKSLYDQMLTYSEDELSYYDGRMNLIKTRQEQASLLLNQFSNEERTNLSPEQLASLLELNQTITSLKGTVDQWQTSAFEPDITEVSAYYKELNQFEEDVQFMPSLPLEDDVAAIRKEADQYVRNTLIQPLTNQISAAISKEDTAGAHSALKSLQDIEKQLPRVTGEIYEAQWIAFVQYKASYLLQPGQMFQREQIIFENMEQGTITFLGDGVHEDTRKLFFRIEGPIARWMDKLPITARATLTNGKTIQSGNWSVYQLEQDNALATAAFPSPENTLEQVSFSWANNEQPLREVVVNPVTPKTMAPAVKRLSQDTTPLNGRLINSEYELSFSSFKASDEVLTISGTVQANQDLQTSKTVYAKLPGTELTAKGQLNIDLAAGESGPFSVQFTFDQTLSEHTNLFKWTVDQMSTTLSLQEQRSISLVEELLVDQPWLSRTAYQKEIAINAATGQFFSDVNGEQWFNAIAVSSGPSGDNPTFDIFASPNQRSFSGSIAVSEATSGKGYGTSLITFSVGGEVVRQISLDDIVQYGPFELSLANSSVINITLEQMPGAQGYQQILFTNSKVSETTVEQEE</sequence>
<feature type="chain" id="PRO_5038634222" evidence="1">
    <location>
        <begin position="23"/>
        <end position="622"/>
    </location>
</feature>
<dbReference type="AlphaFoldDB" id="A0A4R6U6T2"/>
<organism evidence="2 3">
    <name type="scientific">Aureibacillus halotolerans</name>
    <dbReference type="NCBI Taxonomy" id="1508390"/>
    <lineage>
        <taxon>Bacteria</taxon>
        <taxon>Bacillati</taxon>
        <taxon>Bacillota</taxon>
        <taxon>Bacilli</taxon>
        <taxon>Bacillales</taxon>
        <taxon>Bacillaceae</taxon>
        <taxon>Aureibacillus</taxon>
    </lineage>
</organism>
<evidence type="ECO:0000256" key="1">
    <source>
        <dbReference type="SAM" id="SignalP"/>
    </source>
</evidence>
<accession>A0A4R6U6T2</accession>
<dbReference type="PROSITE" id="PS51257">
    <property type="entry name" value="PROKAR_LIPOPROTEIN"/>
    <property type="match status" value="1"/>
</dbReference>
<protein>
    <submittedName>
        <fullName evidence="2">Uncharacterized protein</fullName>
    </submittedName>
</protein>
<dbReference type="EMBL" id="SNYJ01000002">
    <property type="protein sequence ID" value="TDQ42220.1"/>
    <property type="molecule type" value="Genomic_DNA"/>
</dbReference>
<name>A0A4R6U6T2_9BACI</name>
<evidence type="ECO:0000313" key="3">
    <source>
        <dbReference type="Proteomes" id="UP000295632"/>
    </source>
</evidence>
<feature type="signal peptide" evidence="1">
    <location>
        <begin position="1"/>
        <end position="22"/>
    </location>
</feature>
<keyword evidence="1" id="KW-0732">Signal</keyword>